<dbReference type="EMBL" id="CBSW010000133">
    <property type="protein sequence ID" value="CDG96645.1"/>
    <property type="molecule type" value="Genomic_DNA"/>
</dbReference>
<accession>A0A077NFP2</accession>
<organism evidence="1">
    <name type="scientific">Xenorhabdus bovienii str. puntauvense</name>
    <dbReference type="NCBI Taxonomy" id="1398201"/>
    <lineage>
        <taxon>Bacteria</taxon>
        <taxon>Pseudomonadati</taxon>
        <taxon>Pseudomonadota</taxon>
        <taxon>Gammaproteobacteria</taxon>
        <taxon>Enterobacterales</taxon>
        <taxon>Morganellaceae</taxon>
        <taxon>Xenorhabdus</taxon>
    </lineage>
</organism>
<name>A0A077NFP2_XENBV</name>
<comment type="caution">
    <text evidence="1">The sequence shown here is derived from an EMBL/GenBank/DDBJ whole genome shotgun (WGS) entry which is preliminary data.</text>
</comment>
<dbReference type="HOGENOM" id="CLU_2132558_0_0_6"/>
<gene>
    <name evidence="1" type="ORF">XBP1_2180001</name>
</gene>
<protein>
    <submittedName>
        <fullName evidence="1">Uncharacterized protein</fullName>
    </submittedName>
</protein>
<evidence type="ECO:0000313" key="1">
    <source>
        <dbReference type="EMBL" id="CDG96645.1"/>
    </source>
</evidence>
<reference evidence="1" key="1">
    <citation type="submission" date="2013-07" db="EMBL/GenBank/DDBJ databases">
        <title>Sub-species coevolution in mutualistic symbiosis.</title>
        <authorList>
            <person name="Murfin K."/>
            <person name="Klassen J."/>
            <person name="Lee M."/>
            <person name="Forst S."/>
            <person name="Stock P."/>
            <person name="Goodrich-Blair H."/>
        </authorList>
    </citation>
    <scope>NUCLEOTIDE SEQUENCE [LARGE SCALE GENOMIC DNA]</scope>
    <source>
        <strain evidence="1">Puntauvense</strain>
    </source>
</reference>
<proteinExistence type="predicted"/>
<dbReference type="Proteomes" id="UP000028511">
    <property type="component" value="Unassembled WGS sequence"/>
</dbReference>
<sequence length="113" mass="12716">MNQIREGNMTLVFPEVLIVGSEEIPLTASNIRPVYRQYDKNPVGFNVTVEYEGATTGFGIGVDLYGGKFISNLPLLYDPEQPHEHPIDDAPYDIILPNEIIEQISEQIDCYSE</sequence>
<dbReference type="AlphaFoldDB" id="A0A077NFP2"/>